<dbReference type="AlphaFoldDB" id="A0A8B6CQP2"/>
<evidence type="ECO:0008006" key="10">
    <source>
        <dbReference type="Google" id="ProtNLM"/>
    </source>
</evidence>
<feature type="transmembrane region" description="Helical" evidence="7">
    <location>
        <begin position="57"/>
        <end position="76"/>
    </location>
</feature>
<evidence type="ECO:0000256" key="2">
    <source>
        <dbReference type="ARBA" id="ARBA00022448"/>
    </source>
</evidence>
<evidence type="ECO:0000256" key="1">
    <source>
        <dbReference type="ARBA" id="ARBA00004141"/>
    </source>
</evidence>
<dbReference type="PANTHER" id="PTHR11662">
    <property type="entry name" value="SOLUTE CARRIER FAMILY 17"/>
    <property type="match status" value="1"/>
</dbReference>
<dbReference type="GO" id="GO:0006820">
    <property type="term" value="P:monoatomic anion transport"/>
    <property type="evidence" value="ECO:0007669"/>
    <property type="project" value="TreeGrafter"/>
</dbReference>
<organism evidence="8 9">
    <name type="scientific">Mytilus galloprovincialis</name>
    <name type="common">Mediterranean mussel</name>
    <dbReference type="NCBI Taxonomy" id="29158"/>
    <lineage>
        <taxon>Eukaryota</taxon>
        <taxon>Metazoa</taxon>
        <taxon>Spiralia</taxon>
        <taxon>Lophotrochozoa</taxon>
        <taxon>Mollusca</taxon>
        <taxon>Bivalvia</taxon>
        <taxon>Autobranchia</taxon>
        <taxon>Pteriomorphia</taxon>
        <taxon>Mytilida</taxon>
        <taxon>Mytiloidea</taxon>
        <taxon>Mytilidae</taxon>
        <taxon>Mytilinae</taxon>
        <taxon>Mytilus</taxon>
    </lineage>
</organism>
<keyword evidence="6 7" id="KW-0472">Membrane</keyword>
<evidence type="ECO:0000256" key="6">
    <source>
        <dbReference type="ARBA" id="ARBA00023136"/>
    </source>
</evidence>
<dbReference type="EMBL" id="UYJE01002193">
    <property type="protein sequence ID" value="VDI08494.1"/>
    <property type="molecule type" value="Genomic_DNA"/>
</dbReference>
<dbReference type="Proteomes" id="UP000596742">
    <property type="component" value="Unassembled WGS sequence"/>
</dbReference>
<evidence type="ECO:0000256" key="5">
    <source>
        <dbReference type="ARBA" id="ARBA00022989"/>
    </source>
</evidence>
<protein>
    <recommendedName>
        <fullName evidence="10">Major facilitator superfamily (MFS) profile domain-containing protein</fullName>
    </recommendedName>
</protein>
<evidence type="ECO:0000256" key="3">
    <source>
        <dbReference type="ARBA" id="ARBA00022692"/>
    </source>
</evidence>
<gene>
    <name evidence="8" type="ORF">MGAL_10B066924</name>
</gene>
<evidence type="ECO:0000256" key="4">
    <source>
        <dbReference type="ARBA" id="ARBA00022847"/>
    </source>
</evidence>
<feature type="transmembrane region" description="Helical" evidence="7">
    <location>
        <begin position="151"/>
        <end position="169"/>
    </location>
</feature>
<evidence type="ECO:0000313" key="9">
    <source>
        <dbReference type="Proteomes" id="UP000596742"/>
    </source>
</evidence>
<dbReference type="SUPFAM" id="SSF103473">
    <property type="entry name" value="MFS general substrate transporter"/>
    <property type="match status" value="2"/>
</dbReference>
<feature type="non-terminal residue" evidence="8">
    <location>
        <position position="234"/>
    </location>
</feature>
<keyword evidence="3 7" id="KW-0812">Transmembrane</keyword>
<feature type="transmembrane region" description="Helical" evidence="7">
    <location>
        <begin position="83"/>
        <end position="104"/>
    </location>
</feature>
<keyword evidence="9" id="KW-1185">Reference proteome</keyword>
<sequence>GVVHPACYSLWGRWAPRFETSKLLAVSGVGAVIGIITTFATSGLLCEYGFDNGWGSIFYITAFIGGSIFLVATGFVPCSKRELAVVFLCTAVFANGSNAAGYGANHIDIAPKYAGLLIGITNTAATIPGIISPMVAGALTPNGDPEEWRNVFYVAAGFYISGMVIFAIFGSGEVQPWAMDKEIEIKVSSSLLFPANEDKDKQVVPENDTVKQRLFIENNDNHTDLDDIQNTKLD</sequence>
<feature type="transmembrane region" description="Helical" evidence="7">
    <location>
        <begin position="116"/>
        <end position="139"/>
    </location>
</feature>
<dbReference type="FunFam" id="1.20.1250.20:FF:000003">
    <property type="entry name" value="Solute carrier family 17 member 3"/>
    <property type="match status" value="1"/>
</dbReference>
<evidence type="ECO:0000256" key="7">
    <source>
        <dbReference type="SAM" id="Phobius"/>
    </source>
</evidence>
<keyword evidence="5 7" id="KW-1133">Transmembrane helix</keyword>
<dbReference type="GO" id="GO:0015293">
    <property type="term" value="F:symporter activity"/>
    <property type="evidence" value="ECO:0007669"/>
    <property type="project" value="UniProtKB-KW"/>
</dbReference>
<keyword evidence="2" id="KW-0813">Transport</keyword>
<feature type="transmembrane region" description="Helical" evidence="7">
    <location>
        <begin position="23"/>
        <end position="45"/>
    </location>
</feature>
<dbReference type="Gene3D" id="1.20.1250.20">
    <property type="entry name" value="MFS general substrate transporter like domains"/>
    <property type="match status" value="2"/>
</dbReference>
<dbReference type="PANTHER" id="PTHR11662:SF399">
    <property type="entry name" value="FI19708P1-RELATED"/>
    <property type="match status" value="1"/>
</dbReference>
<proteinExistence type="predicted"/>
<comment type="subcellular location">
    <subcellularLocation>
        <location evidence="1">Membrane</location>
        <topology evidence="1">Multi-pass membrane protein</topology>
    </subcellularLocation>
</comment>
<comment type="caution">
    <text evidence="8">The sequence shown here is derived from an EMBL/GenBank/DDBJ whole genome shotgun (WGS) entry which is preliminary data.</text>
</comment>
<dbReference type="InterPro" id="IPR050382">
    <property type="entry name" value="MFS_Na/Anion_cotransporter"/>
</dbReference>
<evidence type="ECO:0000313" key="8">
    <source>
        <dbReference type="EMBL" id="VDI08494.1"/>
    </source>
</evidence>
<keyword evidence="4" id="KW-0769">Symport</keyword>
<reference evidence="8" key="1">
    <citation type="submission" date="2018-11" db="EMBL/GenBank/DDBJ databases">
        <authorList>
            <person name="Alioto T."/>
            <person name="Alioto T."/>
        </authorList>
    </citation>
    <scope>NUCLEOTIDE SEQUENCE</scope>
</reference>
<dbReference type="InterPro" id="IPR036259">
    <property type="entry name" value="MFS_trans_sf"/>
</dbReference>
<accession>A0A8B6CQP2</accession>
<dbReference type="OrthoDB" id="2985014at2759"/>
<name>A0A8B6CQP2_MYTGA</name>
<dbReference type="GO" id="GO:0016020">
    <property type="term" value="C:membrane"/>
    <property type="evidence" value="ECO:0007669"/>
    <property type="project" value="UniProtKB-SubCell"/>
</dbReference>